<keyword evidence="3 7" id="KW-0472">Membrane</keyword>
<proteinExistence type="inferred from homology"/>
<dbReference type="PROSITE" id="PS50111">
    <property type="entry name" value="CHEMOTAXIS_TRANSDUC_2"/>
    <property type="match status" value="1"/>
</dbReference>
<dbReference type="InterPro" id="IPR004089">
    <property type="entry name" value="MCPsignal_dom"/>
</dbReference>
<evidence type="ECO:0000259" key="8">
    <source>
        <dbReference type="PROSITE" id="PS50111"/>
    </source>
</evidence>
<protein>
    <submittedName>
        <fullName evidence="10">Methyl-accepting chemotaxis protein</fullName>
    </submittedName>
</protein>
<dbReference type="Gene3D" id="6.10.340.10">
    <property type="match status" value="1"/>
</dbReference>
<dbReference type="OrthoDB" id="107771at2"/>
<keyword evidence="4 6" id="KW-0807">Transducer</keyword>
<dbReference type="PANTHER" id="PTHR32089">
    <property type="entry name" value="METHYL-ACCEPTING CHEMOTAXIS PROTEIN MCPB"/>
    <property type="match status" value="1"/>
</dbReference>
<dbReference type="Pfam" id="PF12729">
    <property type="entry name" value="4HB_MCP_1"/>
    <property type="match status" value="1"/>
</dbReference>
<evidence type="ECO:0000256" key="7">
    <source>
        <dbReference type="SAM" id="Phobius"/>
    </source>
</evidence>
<dbReference type="Gene3D" id="1.10.287.950">
    <property type="entry name" value="Methyl-accepting chemotaxis protein"/>
    <property type="match status" value="1"/>
</dbReference>
<dbReference type="SMART" id="SM00283">
    <property type="entry name" value="MA"/>
    <property type="match status" value="1"/>
</dbReference>
<dbReference type="RefSeq" id="WP_110251213.1">
    <property type="nucleotide sequence ID" value="NZ_QJJR01000005.1"/>
</dbReference>
<sequence length="563" mass="61000">MKFNISKKLLLGFFAVLLLLATVSIITLVQFTTVDRNYSNSITDSFNKVRVITEMENAVLNEQIAVRGYLVNGNQTNLELVNQSAETFDLMAQEFLSLDITDEAEQIVEEFMAVEDEYFQLGQEVIRLRDQNQMDEITRLMEERGNGLTSNVTAVGAKARTYQETNIKETSDALTSKAVASKNVIIGISILAFIIGLFIALFISRLISKPVQLISRSAEEVAKGNLAIDDLKVKNNDEIGQLAESFNEMKTNLRDLIYNVSSTSEQVASSAEELMASAEQTSSATEQVTTAIQKVASGSEVQEKATEESARGINEMATGINRIASTASNVAESSTDTTNQAINGNNMLTKVVGQMKSINEATNGTNTVIQQLDSNSNEIGKIIDVITGIADQTNLLALNAAIESARAGEHGKGFAVVADEVRKLAEQSRNSANQISNLVQLIQNDVLKAVEMMSKSTKEADEGVRLVNDTGKSFSEILTSIEQVSGEVQELSAVSEQMSASMEQVNGSIEEVATIAKASVESTADIASSSEEQLATMEEVTSSASLLANMAEDLREMIKKFKI</sequence>
<dbReference type="InterPro" id="IPR004090">
    <property type="entry name" value="Chemotax_Me-accpt_rcpt"/>
</dbReference>
<evidence type="ECO:0000313" key="11">
    <source>
        <dbReference type="Proteomes" id="UP000247922"/>
    </source>
</evidence>
<evidence type="ECO:0000256" key="4">
    <source>
        <dbReference type="ARBA" id="ARBA00023224"/>
    </source>
</evidence>
<dbReference type="CDD" id="cd06225">
    <property type="entry name" value="HAMP"/>
    <property type="match status" value="1"/>
</dbReference>
<evidence type="ECO:0000256" key="6">
    <source>
        <dbReference type="PROSITE-ProRule" id="PRU00284"/>
    </source>
</evidence>
<dbReference type="EMBL" id="QJJR01000005">
    <property type="protein sequence ID" value="PXW91432.1"/>
    <property type="molecule type" value="Genomic_DNA"/>
</dbReference>
<feature type="domain" description="HAMP" evidence="9">
    <location>
        <begin position="205"/>
        <end position="258"/>
    </location>
</feature>
<gene>
    <name evidence="10" type="ORF">DES38_10552</name>
</gene>
<dbReference type="InterPro" id="IPR024478">
    <property type="entry name" value="HlyB_4HB_MCP"/>
</dbReference>
<dbReference type="GO" id="GO:0007165">
    <property type="term" value="P:signal transduction"/>
    <property type="evidence" value="ECO:0007669"/>
    <property type="project" value="UniProtKB-KW"/>
</dbReference>
<evidence type="ECO:0000256" key="5">
    <source>
        <dbReference type="ARBA" id="ARBA00029447"/>
    </source>
</evidence>
<dbReference type="InterPro" id="IPR003660">
    <property type="entry name" value="HAMP_dom"/>
</dbReference>
<keyword evidence="2" id="KW-1003">Cell membrane</keyword>
<comment type="similarity">
    <text evidence="5">Belongs to the methyl-accepting chemotaxis (MCP) protein family.</text>
</comment>
<keyword evidence="11" id="KW-1185">Reference proteome</keyword>
<dbReference type="Pfam" id="PF00015">
    <property type="entry name" value="MCPsignal"/>
    <property type="match status" value="1"/>
</dbReference>
<dbReference type="PANTHER" id="PTHR32089:SF112">
    <property type="entry name" value="LYSOZYME-LIKE PROTEIN-RELATED"/>
    <property type="match status" value="1"/>
</dbReference>
<dbReference type="AlphaFoldDB" id="A0A2V3WBI8"/>
<evidence type="ECO:0000256" key="1">
    <source>
        <dbReference type="ARBA" id="ARBA00004236"/>
    </source>
</evidence>
<dbReference type="CDD" id="cd11386">
    <property type="entry name" value="MCP_signal"/>
    <property type="match status" value="1"/>
</dbReference>
<name>A0A2V3WBI8_9BACI</name>
<dbReference type="GO" id="GO:0005886">
    <property type="term" value="C:plasma membrane"/>
    <property type="evidence" value="ECO:0007669"/>
    <property type="project" value="UniProtKB-SubCell"/>
</dbReference>
<organism evidence="10 11">
    <name type="scientific">Streptohalobacillus salinus</name>
    <dbReference type="NCBI Taxonomy" id="621096"/>
    <lineage>
        <taxon>Bacteria</taxon>
        <taxon>Bacillati</taxon>
        <taxon>Bacillota</taxon>
        <taxon>Bacilli</taxon>
        <taxon>Bacillales</taxon>
        <taxon>Bacillaceae</taxon>
        <taxon>Streptohalobacillus</taxon>
    </lineage>
</organism>
<feature type="transmembrane region" description="Helical" evidence="7">
    <location>
        <begin position="184"/>
        <end position="207"/>
    </location>
</feature>
<dbReference type="SUPFAM" id="SSF158472">
    <property type="entry name" value="HAMP domain-like"/>
    <property type="match status" value="1"/>
</dbReference>
<reference evidence="10 11" key="1">
    <citation type="submission" date="2018-05" db="EMBL/GenBank/DDBJ databases">
        <title>Genomic Encyclopedia of Type Strains, Phase IV (KMG-IV): sequencing the most valuable type-strain genomes for metagenomic binning, comparative biology and taxonomic classification.</title>
        <authorList>
            <person name="Goeker M."/>
        </authorList>
    </citation>
    <scope>NUCLEOTIDE SEQUENCE [LARGE SCALE GENOMIC DNA]</scope>
    <source>
        <strain evidence="10 11">DSM 22440</strain>
    </source>
</reference>
<evidence type="ECO:0000256" key="3">
    <source>
        <dbReference type="ARBA" id="ARBA00023136"/>
    </source>
</evidence>
<dbReference type="SUPFAM" id="SSF58104">
    <property type="entry name" value="Methyl-accepting chemotaxis protein (MCP) signaling domain"/>
    <property type="match status" value="1"/>
</dbReference>
<dbReference type="GO" id="GO:0004888">
    <property type="term" value="F:transmembrane signaling receptor activity"/>
    <property type="evidence" value="ECO:0007669"/>
    <property type="project" value="InterPro"/>
</dbReference>
<dbReference type="Pfam" id="PF00672">
    <property type="entry name" value="HAMP"/>
    <property type="match status" value="1"/>
</dbReference>
<comment type="caution">
    <text evidence="10">The sequence shown here is derived from an EMBL/GenBank/DDBJ whole genome shotgun (WGS) entry which is preliminary data.</text>
</comment>
<keyword evidence="7" id="KW-0812">Transmembrane</keyword>
<comment type="subcellular location">
    <subcellularLocation>
        <location evidence="1">Cell membrane</location>
    </subcellularLocation>
</comment>
<evidence type="ECO:0000256" key="2">
    <source>
        <dbReference type="ARBA" id="ARBA00022475"/>
    </source>
</evidence>
<dbReference type="PRINTS" id="PR00260">
    <property type="entry name" value="CHEMTRNSDUCR"/>
</dbReference>
<feature type="domain" description="Methyl-accepting transducer" evidence="8">
    <location>
        <begin position="277"/>
        <end position="513"/>
    </location>
</feature>
<accession>A0A2V3WBI8</accession>
<dbReference type="GO" id="GO:0006935">
    <property type="term" value="P:chemotaxis"/>
    <property type="evidence" value="ECO:0007669"/>
    <property type="project" value="InterPro"/>
</dbReference>
<dbReference type="SMART" id="SM00304">
    <property type="entry name" value="HAMP"/>
    <property type="match status" value="1"/>
</dbReference>
<dbReference type="Proteomes" id="UP000247922">
    <property type="component" value="Unassembled WGS sequence"/>
</dbReference>
<keyword evidence="7" id="KW-1133">Transmembrane helix</keyword>
<evidence type="ECO:0000259" key="9">
    <source>
        <dbReference type="PROSITE" id="PS50885"/>
    </source>
</evidence>
<dbReference type="PROSITE" id="PS50885">
    <property type="entry name" value="HAMP"/>
    <property type="match status" value="1"/>
</dbReference>
<evidence type="ECO:0000313" key="10">
    <source>
        <dbReference type="EMBL" id="PXW91432.1"/>
    </source>
</evidence>